<feature type="compositionally biased region" description="Low complexity" evidence="1">
    <location>
        <begin position="274"/>
        <end position="287"/>
    </location>
</feature>
<dbReference type="Proteomes" id="UP000029725">
    <property type="component" value="Unassembled WGS sequence"/>
</dbReference>
<dbReference type="VEuPathDB" id="MicrosporidiaDB:DI09_8p420"/>
<proteinExistence type="predicted"/>
<organism evidence="2 3">
    <name type="scientific">Mitosporidium daphniae</name>
    <dbReference type="NCBI Taxonomy" id="1485682"/>
    <lineage>
        <taxon>Eukaryota</taxon>
        <taxon>Fungi</taxon>
        <taxon>Fungi incertae sedis</taxon>
        <taxon>Microsporidia</taxon>
        <taxon>Mitosporidium</taxon>
    </lineage>
</organism>
<dbReference type="RefSeq" id="XP_013236530.1">
    <property type="nucleotide sequence ID" value="XM_013381076.1"/>
</dbReference>
<keyword evidence="3" id="KW-1185">Reference proteome</keyword>
<evidence type="ECO:0000313" key="2">
    <source>
        <dbReference type="EMBL" id="KGG50103.1"/>
    </source>
</evidence>
<accession>A0A098VM05</accession>
<dbReference type="GeneID" id="25261044"/>
<reference evidence="2 3" key="1">
    <citation type="submission" date="2014-04" db="EMBL/GenBank/DDBJ databases">
        <title>A new species of microsporidia sheds light on the evolution of extreme parasitism.</title>
        <authorList>
            <person name="Haag K.L."/>
            <person name="James T.Y."/>
            <person name="Larsson R."/>
            <person name="Schaer T.M."/>
            <person name="Refardt D."/>
            <person name="Pombert J.-F."/>
            <person name="Ebert D."/>
        </authorList>
    </citation>
    <scope>NUCLEOTIDE SEQUENCE [LARGE SCALE GENOMIC DNA]</scope>
    <source>
        <strain evidence="2 3">UGP3</strain>
        <tissue evidence="2">Spores</tissue>
    </source>
</reference>
<sequence length="403" mass="44494">MSGIEHLPLIRGPVSQYRARYQSFTFLGSTSLNSSKFSFSSRAFSSYPQDNFADLFARSAFGKLSPEANQMIIIDKSKGFLPYASFLKRPIPSIHGKHLFGTISCIPEKTQKKSEIAISLKESVDGKSFFFDAPFGEIDYVDRTADYLRYKFLESLSITIGITHVKRKSKPTTSSSPDLHANSLLLENRTENDLDALLYQLSQKARRTWEDKVSRTVSREEIFKLSSTVREPPAAKKYSIHQPPKSLHGPLLCASIAANAMPDRLPNTNNDLEATATSTSCPSSAETLNSTQSSLQTDNSKLRVRGKIVGFSSGAQGYAVSVAGWIAYLPCSQAFLQQLQAELTPTSFLSKFLNVPLDCLYVKSCLLDTDSGTPLITLSIDISEVSKMLQHEHATMTSQETAI</sequence>
<dbReference type="HOGENOM" id="CLU_683498_0_0_1"/>
<evidence type="ECO:0000313" key="3">
    <source>
        <dbReference type="Proteomes" id="UP000029725"/>
    </source>
</evidence>
<dbReference type="EMBL" id="JMKJ01000601">
    <property type="protein sequence ID" value="KGG50103.1"/>
    <property type="molecule type" value="Genomic_DNA"/>
</dbReference>
<name>A0A098VM05_9MICR</name>
<feature type="region of interest" description="Disordered" evidence="1">
    <location>
        <begin position="264"/>
        <end position="288"/>
    </location>
</feature>
<protein>
    <submittedName>
        <fullName evidence="2">Uncharacterized protein</fullName>
    </submittedName>
</protein>
<gene>
    <name evidence="2" type="ORF">DI09_8p420</name>
</gene>
<dbReference type="AlphaFoldDB" id="A0A098VM05"/>
<comment type="caution">
    <text evidence="2">The sequence shown here is derived from an EMBL/GenBank/DDBJ whole genome shotgun (WGS) entry which is preliminary data.</text>
</comment>
<evidence type="ECO:0000256" key="1">
    <source>
        <dbReference type="SAM" id="MobiDB-lite"/>
    </source>
</evidence>